<keyword evidence="2" id="KW-1185">Reference proteome</keyword>
<comment type="caution">
    <text evidence="1">The sequence shown here is derived from an EMBL/GenBank/DDBJ whole genome shotgun (WGS) entry which is preliminary data.</text>
</comment>
<evidence type="ECO:0000313" key="2">
    <source>
        <dbReference type="Proteomes" id="UP000299102"/>
    </source>
</evidence>
<evidence type="ECO:0000313" key="1">
    <source>
        <dbReference type="EMBL" id="GBP64079.1"/>
    </source>
</evidence>
<dbReference type="Proteomes" id="UP000299102">
    <property type="component" value="Unassembled WGS sequence"/>
</dbReference>
<name>A0A4C1XPC7_EUMVA</name>
<organism evidence="1 2">
    <name type="scientific">Eumeta variegata</name>
    <name type="common">Bagworm moth</name>
    <name type="synonym">Eumeta japonica</name>
    <dbReference type="NCBI Taxonomy" id="151549"/>
    <lineage>
        <taxon>Eukaryota</taxon>
        <taxon>Metazoa</taxon>
        <taxon>Ecdysozoa</taxon>
        <taxon>Arthropoda</taxon>
        <taxon>Hexapoda</taxon>
        <taxon>Insecta</taxon>
        <taxon>Pterygota</taxon>
        <taxon>Neoptera</taxon>
        <taxon>Endopterygota</taxon>
        <taxon>Lepidoptera</taxon>
        <taxon>Glossata</taxon>
        <taxon>Ditrysia</taxon>
        <taxon>Tineoidea</taxon>
        <taxon>Psychidae</taxon>
        <taxon>Oiketicinae</taxon>
        <taxon>Eumeta</taxon>
    </lineage>
</organism>
<reference evidence="1 2" key="1">
    <citation type="journal article" date="2019" name="Commun. Biol.">
        <title>The bagworm genome reveals a unique fibroin gene that provides high tensile strength.</title>
        <authorList>
            <person name="Kono N."/>
            <person name="Nakamura H."/>
            <person name="Ohtoshi R."/>
            <person name="Tomita M."/>
            <person name="Numata K."/>
            <person name="Arakawa K."/>
        </authorList>
    </citation>
    <scope>NUCLEOTIDE SEQUENCE [LARGE SCALE GENOMIC DNA]</scope>
</reference>
<dbReference type="EMBL" id="BGZK01000887">
    <property type="protein sequence ID" value="GBP64079.1"/>
    <property type="molecule type" value="Genomic_DNA"/>
</dbReference>
<proteinExistence type="predicted"/>
<gene>
    <name evidence="1" type="ORF">EVAR_51079_1</name>
</gene>
<protein>
    <submittedName>
        <fullName evidence="1">Uncharacterized protein</fullName>
    </submittedName>
</protein>
<dbReference type="AlphaFoldDB" id="A0A4C1XPC7"/>
<sequence>MVELSVKCPPVRRQPCVNRILASLTYELQAMVWQKKYESKINAVEMRSMRGMSSKDRCKNHDVRERCCLKEDVVTKVEKELSRKKTSMQAIRKYLVITTHGHSHPGKVTSMLSAL</sequence>
<accession>A0A4C1XPC7</accession>
<dbReference type="OrthoDB" id="425681at2759"/>